<dbReference type="SUPFAM" id="SSF55347">
    <property type="entry name" value="Glyceraldehyde-3-phosphate dehydrogenase-like, C-terminal domain"/>
    <property type="match status" value="1"/>
</dbReference>
<comment type="pathway">
    <text evidence="1">Carbohydrate degradation; pentose phosphate pathway.</text>
</comment>
<evidence type="ECO:0000313" key="9">
    <source>
        <dbReference type="EMBL" id="CAF1280468.1"/>
    </source>
</evidence>
<dbReference type="EMBL" id="CAJNOO010002575">
    <property type="protein sequence ID" value="CAF1280468.1"/>
    <property type="molecule type" value="Genomic_DNA"/>
</dbReference>
<evidence type="ECO:0000256" key="2">
    <source>
        <dbReference type="ARBA" id="ARBA00013019"/>
    </source>
</evidence>
<protein>
    <recommendedName>
        <fullName evidence="2">glucose-6-phosphate dehydrogenase (NADP(+))</fullName>
        <ecNumber evidence="2">1.1.1.49</ecNumber>
    </recommendedName>
</protein>
<dbReference type="OrthoDB" id="60984at2759"/>
<dbReference type="Gene3D" id="3.30.360.10">
    <property type="entry name" value="Dihydrodipicolinate Reductase, domain 2"/>
    <property type="match status" value="1"/>
</dbReference>
<evidence type="ECO:0000313" key="11">
    <source>
        <dbReference type="Proteomes" id="UP000663882"/>
    </source>
</evidence>
<feature type="region of interest" description="Disordered" evidence="7">
    <location>
        <begin position="48"/>
        <end position="71"/>
    </location>
</feature>
<evidence type="ECO:0000256" key="4">
    <source>
        <dbReference type="ARBA" id="ARBA00023002"/>
    </source>
</evidence>
<evidence type="ECO:0000313" key="10">
    <source>
        <dbReference type="EMBL" id="CAF3659647.1"/>
    </source>
</evidence>
<evidence type="ECO:0000259" key="8">
    <source>
        <dbReference type="Pfam" id="PF02781"/>
    </source>
</evidence>
<evidence type="ECO:0000256" key="5">
    <source>
        <dbReference type="ARBA" id="ARBA00023277"/>
    </source>
</evidence>
<keyword evidence="5" id="KW-0119">Carbohydrate metabolism</keyword>
<feature type="domain" description="Glucose-6-phosphate dehydrogenase C-terminal" evidence="8">
    <location>
        <begin position="1"/>
        <end position="139"/>
    </location>
</feature>
<dbReference type="AlphaFoldDB" id="A0A815C905"/>
<dbReference type="EMBL" id="CAJOAX010000858">
    <property type="protein sequence ID" value="CAF3659647.1"/>
    <property type="molecule type" value="Genomic_DNA"/>
</dbReference>
<organism evidence="9 11">
    <name type="scientific">Rotaria sordida</name>
    <dbReference type="NCBI Taxonomy" id="392033"/>
    <lineage>
        <taxon>Eukaryota</taxon>
        <taxon>Metazoa</taxon>
        <taxon>Spiralia</taxon>
        <taxon>Gnathifera</taxon>
        <taxon>Rotifera</taxon>
        <taxon>Eurotatoria</taxon>
        <taxon>Bdelloidea</taxon>
        <taxon>Philodinida</taxon>
        <taxon>Philodinidae</taxon>
        <taxon>Rotaria</taxon>
    </lineage>
</organism>
<gene>
    <name evidence="10" type="ORF">OTI717_LOCUS9849</name>
    <name evidence="9" type="ORF">RFH988_LOCUS28673</name>
</gene>
<comment type="caution">
    <text evidence="9">The sequence shown here is derived from an EMBL/GenBank/DDBJ whole genome shotgun (WGS) entry which is preliminary data.</text>
</comment>
<dbReference type="Pfam" id="PF02781">
    <property type="entry name" value="G6PD_C"/>
    <property type="match status" value="1"/>
</dbReference>
<dbReference type="InterPro" id="IPR022675">
    <property type="entry name" value="G6P_DH_C"/>
</dbReference>
<evidence type="ECO:0000256" key="3">
    <source>
        <dbReference type="ARBA" id="ARBA00022857"/>
    </source>
</evidence>
<dbReference type="GO" id="GO:0006006">
    <property type="term" value="P:glucose metabolic process"/>
    <property type="evidence" value="ECO:0007669"/>
    <property type="project" value="InterPro"/>
</dbReference>
<dbReference type="EC" id="1.1.1.49" evidence="2"/>
<evidence type="ECO:0000256" key="6">
    <source>
        <dbReference type="ARBA" id="ARBA00047696"/>
    </source>
</evidence>
<dbReference type="Proteomes" id="UP000663882">
    <property type="component" value="Unassembled WGS sequence"/>
</dbReference>
<dbReference type="PANTHER" id="PTHR23429">
    <property type="entry name" value="GLUCOSE-6-PHOSPHATE 1-DEHYDROGENASE G6PD"/>
    <property type="match status" value="1"/>
</dbReference>
<dbReference type="GO" id="GO:0005829">
    <property type="term" value="C:cytosol"/>
    <property type="evidence" value="ECO:0007669"/>
    <property type="project" value="TreeGrafter"/>
</dbReference>
<comment type="catalytic activity">
    <reaction evidence="6">
        <text>D-glucose 6-phosphate + NADP(+) = 6-phospho-D-glucono-1,5-lactone + NADPH + H(+)</text>
        <dbReference type="Rhea" id="RHEA:15841"/>
        <dbReference type="ChEBI" id="CHEBI:15378"/>
        <dbReference type="ChEBI" id="CHEBI:57783"/>
        <dbReference type="ChEBI" id="CHEBI:57955"/>
        <dbReference type="ChEBI" id="CHEBI:58349"/>
        <dbReference type="ChEBI" id="CHEBI:61548"/>
        <dbReference type="EC" id="1.1.1.49"/>
    </reaction>
    <physiologicalReaction direction="left-to-right" evidence="6">
        <dbReference type="Rhea" id="RHEA:15842"/>
    </physiologicalReaction>
</comment>
<dbReference type="PANTHER" id="PTHR23429:SF0">
    <property type="entry name" value="GLUCOSE-6-PHOSPHATE 1-DEHYDROGENASE"/>
    <property type="match status" value="1"/>
</dbReference>
<dbReference type="Proteomes" id="UP000663823">
    <property type="component" value="Unassembled WGS sequence"/>
</dbReference>
<dbReference type="GO" id="GO:0009051">
    <property type="term" value="P:pentose-phosphate shunt, oxidative branch"/>
    <property type="evidence" value="ECO:0007669"/>
    <property type="project" value="TreeGrafter"/>
</dbReference>
<dbReference type="GO" id="GO:0004345">
    <property type="term" value="F:glucose-6-phosphate dehydrogenase activity"/>
    <property type="evidence" value="ECO:0007669"/>
    <property type="project" value="UniProtKB-EC"/>
</dbReference>
<reference evidence="9" key="1">
    <citation type="submission" date="2021-02" db="EMBL/GenBank/DDBJ databases">
        <authorList>
            <person name="Nowell W R."/>
        </authorList>
    </citation>
    <scope>NUCLEOTIDE SEQUENCE</scope>
</reference>
<sequence>MQILSIVALEKSCSTKGEDIRDEKVKVLRCISPIKMEDVIFGQYIDKSDSSDNECRQGYLDDPGVSKDSKTPTYTTQVVLLINNERWVGVPFILRAALNEKKIEMRIQFRDGPGSVFAEEIHYDNLHNSLALDELIFRVQLN</sequence>
<accession>A0A815C905</accession>
<name>A0A815C905_9BILA</name>
<keyword evidence="3" id="KW-0521">NADP</keyword>
<evidence type="ECO:0000256" key="7">
    <source>
        <dbReference type="SAM" id="MobiDB-lite"/>
    </source>
</evidence>
<dbReference type="GO" id="GO:0050661">
    <property type="term" value="F:NADP binding"/>
    <property type="evidence" value="ECO:0007669"/>
    <property type="project" value="InterPro"/>
</dbReference>
<proteinExistence type="predicted"/>
<dbReference type="InterPro" id="IPR001282">
    <property type="entry name" value="G6P_DH"/>
</dbReference>
<evidence type="ECO:0000256" key="1">
    <source>
        <dbReference type="ARBA" id="ARBA00004959"/>
    </source>
</evidence>
<keyword evidence="4" id="KW-0560">Oxidoreductase</keyword>